<dbReference type="OrthoDB" id="416119at2759"/>
<protein>
    <submittedName>
        <fullName evidence="1">Uncharacterized protein</fullName>
    </submittedName>
</protein>
<dbReference type="EMBL" id="CAJPWZ010000942">
    <property type="protein sequence ID" value="CAG2204252.1"/>
    <property type="molecule type" value="Genomic_DNA"/>
</dbReference>
<accession>A0A8S3RBM1</accession>
<reference evidence="1" key="1">
    <citation type="submission" date="2021-03" db="EMBL/GenBank/DDBJ databases">
        <authorList>
            <person name="Bekaert M."/>
        </authorList>
    </citation>
    <scope>NUCLEOTIDE SEQUENCE</scope>
</reference>
<organism evidence="1 2">
    <name type="scientific">Mytilus edulis</name>
    <name type="common">Blue mussel</name>
    <dbReference type="NCBI Taxonomy" id="6550"/>
    <lineage>
        <taxon>Eukaryota</taxon>
        <taxon>Metazoa</taxon>
        <taxon>Spiralia</taxon>
        <taxon>Lophotrochozoa</taxon>
        <taxon>Mollusca</taxon>
        <taxon>Bivalvia</taxon>
        <taxon>Autobranchia</taxon>
        <taxon>Pteriomorphia</taxon>
        <taxon>Mytilida</taxon>
        <taxon>Mytiloidea</taxon>
        <taxon>Mytilidae</taxon>
        <taxon>Mytilinae</taxon>
        <taxon>Mytilus</taxon>
    </lineage>
</organism>
<gene>
    <name evidence="1" type="ORF">MEDL_18754</name>
</gene>
<name>A0A8S3RBM1_MYTED</name>
<sequence length="157" mass="18035">MIDDEQARVENRNCHMNVTIVVAEIHANSSGIQEDSWKWKFDKNEQIFDDGDDDINVVVHAQDKNKTILSSDLAKQNKKEYLRLKRHINNLCEKAASGIVIDIAKLENLKLELSNFEIEKCKEAVLGAKAIWAVESDKNTKYFLNLEKYNQESNAIK</sequence>
<keyword evidence="2" id="KW-1185">Reference proteome</keyword>
<dbReference type="AlphaFoldDB" id="A0A8S3RBM1"/>
<evidence type="ECO:0000313" key="2">
    <source>
        <dbReference type="Proteomes" id="UP000683360"/>
    </source>
</evidence>
<proteinExistence type="predicted"/>
<comment type="caution">
    <text evidence="1">The sequence shown here is derived from an EMBL/GenBank/DDBJ whole genome shotgun (WGS) entry which is preliminary data.</text>
</comment>
<evidence type="ECO:0000313" key="1">
    <source>
        <dbReference type="EMBL" id="CAG2204252.1"/>
    </source>
</evidence>
<dbReference type="Proteomes" id="UP000683360">
    <property type="component" value="Unassembled WGS sequence"/>
</dbReference>